<feature type="domain" description="Phosphotyrosine protein phosphatase I" evidence="7">
    <location>
        <begin position="3"/>
        <end position="146"/>
    </location>
</feature>
<proteinExistence type="inferred from homology"/>
<evidence type="ECO:0000256" key="3">
    <source>
        <dbReference type="ARBA" id="ARBA00022801"/>
    </source>
</evidence>
<keyword evidence="3" id="KW-0378">Hydrolase</keyword>
<evidence type="ECO:0000256" key="6">
    <source>
        <dbReference type="PIRSR" id="PIRSR617867-1"/>
    </source>
</evidence>
<feature type="active site" evidence="6">
    <location>
        <position position="15"/>
    </location>
</feature>
<feature type="active site" description="Proton donor" evidence="6">
    <location>
        <position position="120"/>
    </location>
</feature>
<dbReference type="GO" id="GO:0004725">
    <property type="term" value="F:protein tyrosine phosphatase activity"/>
    <property type="evidence" value="ECO:0007669"/>
    <property type="project" value="UniProtKB-EC"/>
</dbReference>
<dbReference type="SUPFAM" id="SSF52788">
    <property type="entry name" value="Phosphotyrosine protein phosphatases I"/>
    <property type="match status" value="1"/>
</dbReference>
<dbReference type="KEGG" id="htx:EKK97_12345"/>
<evidence type="ECO:0000256" key="2">
    <source>
        <dbReference type="ARBA" id="ARBA00013064"/>
    </source>
</evidence>
<dbReference type="InterPro" id="IPR050438">
    <property type="entry name" value="LMW_PTPase"/>
</dbReference>
<dbReference type="Proteomes" id="UP000464013">
    <property type="component" value="Chromosome"/>
</dbReference>
<feature type="active site" description="Nucleophile" evidence="6">
    <location>
        <position position="9"/>
    </location>
</feature>
<evidence type="ECO:0000313" key="8">
    <source>
        <dbReference type="EMBL" id="QHC50220.1"/>
    </source>
</evidence>
<evidence type="ECO:0000256" key="5">
    <source>
        <dbReference type="ARBA" id="ARBA00051722"/>
    </source>
</evidence>
<evidence type="ECO:0000256" key="4">
    <source>
        <dbReference type="ARBA" id="ARBA00022912"/>
    </source>
</evidence>
<sequence length="152" mass="16602">MFQEVLVVCTGNICRSPVGEALLKRALPGHRIASAGLGALVGHSAEPTAARLAEADGLDLSDHRARQIDAGMIRDADLILVMSEGQRLALAERFPFATGKTMCFGRWLPSETGKGVDIPDPYRRNEEVFVRVHRQLTEAARLWQSRLGSPRG</sequence>
<dbReference type="InterPro" id="IPR023485">
    <property type="entry name" value="Ptyr_pPase"/>
</dbReference>
<comment type="catalytic activity">
    <reaction evidence="5">
        <text>O-phospho-L-tyrosyl-[protein] + H2O = L-tyrosyl-[protein] + phosphate</text>
        <dbReference type="Rhea" id="RHEA:10684"/>
        <dbReference type="Rhea" id="RHEA-COMP:10136"/>
        <dbReference type="Rhea" id="RHEA-COMP:20101"/>
        <dbReference type="ChEBI" id="CHEBI:15377"/>
        <dbReference type="ChEBI" id="CHEBI:43474"/>
        <dbReference type="ChEBI" id="CHEBI:46858"/>
        <dbReference type="ChEBI" id="CHEBI:61978"/>
        <dbReference type="EC" id="3.1.3.48"/>
    </reaction>
</comment>
<dbReference type="Gene3D" id="3.40.50.2300">
    <property type="match status" value="1"/>
</dbReference>
<dbReference type="AlphaFoldDB" id="A0A6I6SR03"/>
<gene>
    <name evidence="8" type="ORF">EKK97_12345</name>
</gene>
<name>A0A6I6SR03_9GAMM</name>
<evidence type="ECO:0000313" key="9">
    <source>
        <dbReference type="Proteomes" id="UP000464013"/>
    </source>
</evidence>
<dbReference type="InterPro" id="IPR017867">
    <property type="entry name" value="Tyr_phospatase_low_mol_wt"/>
</dbReference>
<dbReference type="EMBL" id="CP035042">
    <property type="protein sequence ID" value="QHC50220.1"/>
    <property type="molecule type" value="Genomic_DNA"/>
</dbReference>
<accession>A0A6I6SR03</accession>
<reference evidence="8 9" key="1">
    <citation type="submission" date="2019-01" db="EMBL/GenBank/DDBJ databases">
        <title>Complete genome of a denitifying bacterium Halomons sp. BC-M4-5.</title>
        <authorList>
            <person name="Wang L."/>
            <person name="Shao Z."/>
        </authorList>
    </citation>
    <scope>NUCLEOTIDE SEQUENCE [LARGE SCALE GENOMIC DNA]</scope>
    <source>
        <strain evidence="8 9">BC-M4-5</strain>
    </source>
</reference>
<dbReference type="PANTHER" id="PTHR11717">
    <property type="entry name" value="LOW MOLECULAR WEIGHT PROTEIN TYROSINE PHOSPHATASE"/>
    <property type="match status" value="1"/>
</dbReference>
<keyword evidence="9" id="KW-1185">Reference proteome</keyword>
<evidence type="ECO:0000256" key="1">
    <source>
        <dbReference type="ARBA" id="ARBA00011063"/>
    </source>
</evidence>
<dbReference type="Pfam" id="PF01451">
    <property type="entry name" value="LMWPc"/>
    <property type="match status" value="1"/>
</dbReference>
<dbReference type="PANTHER" id="PTHR11717:SF31">
    <property type="entry name" value="LOW MOLECULAR WEIGHT PROTEIN-TYROSINE-PHOSPHATASE ETP-RELATED"/>
    <property type="match status" value="1"/>
</dbReference>
<dbReference type="EC" id="3.1.3.48" evidence="2"/>
<dbReference type="InterPro" id="IPR036196">
    <property type="entry name" value="Ptyr_pPase_sf"/>
</dbReference>
<organism evidence="8 9">
    <name type="scientific">Billgrantia tianxiuensis</name>
    <dbReference type="NCBI Taxonomy" id="2497861"/>
    <lineage>
        <taxon>Bacteria</taxon>
        <taxon>Pseudomonadati</taxon>
        <taxon>Pseudomonadota</taxon>
        <taxon>Gammaproteobacteria</taxon>
        <taxon>Oceanospirillales</taxon>
        <taxon>Halomonadaceae</taxon>
        <taxon>Billgrantia</taxon>
    </lineage>
</organism>
<dbReference type="RefSeq" id="WP_159552245.1">
    <property type="nucleotide sequence ID" value="NZ_CP035042.1"/>
</dbReference>
<comment type="similarity">
    <text evidence="1">Belongs to the low molecular weight phosphotyrosine protein phosphatase family.</text>
</comment>
<dbReference type="OrthoDB" id="9784339at2"/>
<keyword evidence="4" id="KW-0904">Protein phosphatase</keyword>
<protein>
    <recommendedName>
        <fullName evidence="2">protein-tyrosine-phosphatase</fullName>
        <ecNumber evidence="2">3.1.3.48</ecNumber>
    </recommendedName>
</protein>
<dbReference type="CDD" id="cd16343">
    <property type="entry name" value="LMWPTP"/>
    <property type="match status" value="1"/>
</dbReference>
<dbReference type="PRINTS" id="PR00719">
    <property type="entry name" value="LMWPTPASE"/>
</dbReference>
<dbReference type="SMART" id="SM00226">
    <property type="entry name" value="LMWPc"/>
    <property type="match status" value="1"/>
</dbReference>
<evidence type="ECO:0000259" key="7">
    <source>
        <dbReference type="SMART" id="SM00226"/>
    </source>
</evidence>